<dbReference type="EC" id="2.7.7.105" evidence="5"/>
<reference evidence="6 7" key="1">
    <citation type="submission" date="2019-07" db="EMBL/GenBank/DDBJ databases">
        <title>Whole genome shotgun sequence of Pseudonocardia sulfidoxydans NBRC 16205.</title>
        <authorList>
            <person name="Hosoyama A."/>
            <person name="Uohara A."/>
            <person name="Ohji S."/>
            <person name="Ichikawa N."/>
        </authorList>
    </citation>
    <scope>NUCLEOTIDE SEQUENCE [LARGE SCALE GENOMIC DNA]</scope>
    <source>
        <strain evidence="6 7">NBRC 16205</strain>
    </source>
</reference>
<dbReference type="PANTHER" id="PTHR40392:SF1">
    <property type="entry name" value="2-PHOSPHO-L-LACTATE GUANYLYLTRANSFERASE"/>
    <property type="match status" value="1"/>
</dbReference>
<keyword evidence="4 5" id="KW-0342">GTP-binding</keyword>
<dbReference type="Proteomes" id="UP000321685">
    <property type="component" value="Unassembled WGS sequence"/>
</dbReference>
<dbReference type="SUPFAM" id="SSF53448">
    <property type="entry name" value="Nucleotide-diphospho-sugar transferases"/>
    <property type="match status" value="1"/>
</dbReference>
<comment type="function">
    <text evidence="5">Guanylyltransferase that catalyzes the activation of phosphoenolpyruvate (PEP) as enolpyruvoyl-2-diphospho-5'-guanosine, via the condensation of PEP with GTP. It is involved in the biosynthesis of coenzyme F420, a hydride carrier cofactor.</text>
</comment>
<dbReference type="NCBIfam" id="TIGR03552">
    <property type="entry name" value="F420_cofC"/>
    <property type="match status" value="1"/>
</dbReference>
<evidence type="ECO:0000256" key="4">
    <source>
        <dbReference type="ARBA" id="ARBA00023134"/>
    </source>
</evidence>
<comment type="similarity">
    <text evidence="5">Belongs to the CofC family.</text>
</comment>
<protein>
    <recommendedName>
        <fullName evidence="5">Phosphoenolpyruvate guanylyltransferase</fullName>
        <shortName evidence="5">PEP guanylyltransferase</shortName>
        <ecNumber evidence="5">2.7.7.105</ecNumber>
    </recommendedName>
</protein>
<dbReference type="UniPathway" id="UPA00071"/>
<evidence type="ECO:0000256" key="2">
    <source>
        <dbReference type="ARBA" id="ARBA00022695"/>
    </source>
</evidence>
<name>A0A511DIA8_9PSEU</name>
<proteinExistence type="inferred from homology"/>
<dbReference type="InterPro" id="IPR029044">
    <property type="entry name" value="Nucleotide-diphossugar_trans"/>
</dbReference>
<comment type="catalytic activity">
    <reaction evidence="5">
        <text>phosphoenolpyruvate + GTP + H(+) = enolpyruvoyl-2-diphospho-5'-guanosine + diphosphate</text>
        <dbReference type="Rhea" id="RHEA:30519"/>
        <dbReference type="ChEBI" id="CHEBI:15378"/>
        <dbReference type="ChEBI" id="CHEBI:33019"/>
        <dbReference type="ChEBI" id="CHEBI:37565"/>
        <dbReference type="ChEBI" id="CHEBI:58702"/>
        <dbReference type="ChEBI" id="CHEBI:143701"/>
        <dbReference type="EC" id="2.7.7.105"/>
    </reaction>
</comment>
<keyword evidence="7" id="KW-1185">Reference proteome</keyword>
<gene>
    <name evidence="6" type="primary">cofC</name>
    <name evidence="5" type="synonym">fbiD</name>
    <name evidence="6" type="ORF">PSU4_34950</name>
</gene>
<comment type="caution">
    <text evidence="6">The sequence shown here is derived from an EMBL/GenBank/DDBJ whole genome shotgun (WGS) entry which is preliminary data.</text>
</comment>
<dbReference type="GO" id="GO:0052645">
    <property type="term" value="P:F420-0 metabolic process"/>
    <property type="evidence" value="ECO:0007669"/>
    <property type="project" value="UniProtKB-UniRule"/>
</dbReference>
<dbReference type="GO" id="GO:0043814">
    <property type="term" value="F:phospholactate guanylyltransferase activity"/>
    <property type="evidence" value="ECO:0007669"/>
    <property type="project" value="InterPro"/>
</dbReference>
<dbReference type="GO" id="GO:0005525">
    <property type="term" value="F:GTP binding"/>
    <property type="evidence" value="ECO:0007669"/>
    <property type="project" value="UniProtKB-KW"/>
</dbReference>
<evidence type="ECO:0000256" key="5">
    <source>
        <dbReference type="HAMAP-Rule" id="MF_02114"/>
    </source>
</evidence>
<dbReference type="HAMAP" id="MF_02114">
    <property type="entry name" value="CofC"/>
    <property type="match status" value="1"/>
</dbReference>
<keyword evidence="3 5" id="KW-0547">Nucleotide-binding</keyword>
<feature type="binding site" evidence="5">
    <location>
        <position position="194"/>
    </location>
    <ligand>
        <name>phosphoenolpyruvate</name>
        <dbReference type="ChEBI" id="CHEBI:58702"/>
    </ligand>
</feature>
<dbReference type="Gene3D" id="3.90.550.10">
    <property type="entry name" value="Spore Coat Polysaccharide Biosynthesis Protein SpsA, Chain A"/>
    <property type="match status" value="1"/>
</dbReference>
<keyword evidence="2 5" id="KW-0548">Nucleotidyltransferase</keyword>
<evidence type="ECO:0000313" key="7">
    <source>
        <dbReference type="Proteomes" id="UP000321685"/>
    </source>
</evidence>
<evidence type="ECO:0000313" key="6">
    <source>
        <dbReference type="EMBL" id="GEL24541.1"/>
    </source>
</evidence>
<sequence>MHDGGVPPPAAAPVDIVVPVKSLRAAKSRLRGAADAGVGDPDAHSRLALALVLDTLTAARLARVRTLLVVTADPDVEKAIDDALRQARVPGRSPADRVAEIDVVAEGGLPGLNAALAHGAGLLRARDPHGIVGALQSDLPALRPGELDTALTAATALFAGGAARAFCTDTPGDGTSLLLSAPGVALDPMFGAGSAARHAGSGAVPVEGSLPGLRRDVDTADDLRHAVALGVGTHTTSALAVVARGA</sequence>
<dbReference type="AlphaFoldDB" id="A0A511DIA8"/>
<accession>A0A511DIA8</accession>
<evidence type="ECO:0000256" key="3">
    <source>
        <dbReference type="ARBA" id="ARBA00022741"/>
    </source>
</evidence>
<feature type="binding site" evidence="5">
    <location>
        <position position="175"/>
    </location>
    <ligand>
        <name>phosphoenolpyruvate</name>
        <dbReference type="ChEBI" id="CHEBI:58702"/>
    </ligand>
</feature>
<evidence type="ECO:0000256" key="1">
    <source>
        <dbReference type="ARBA" id="ARBA00022679"/>
    </source>
</evidence>
<organism evidence="6 7">
    <name type="scientific">Pseudonocardia sulfidoxydans NBRC 16205</name>
    <dbReference type="NCBI Taxonomy" id="1223511"/>
    <lineage>
        <taxon>Bacteria</taxon>
        <taxon>Bacillati</taxon>
        <taxon>Actinomycetota</taxon>
        <taxon>Actinomycetes</taxon>
        <taxon>Pseudonocardiales</taxon>
        <taxon>Pseudonocardiaceae</taxon>
        <taxon>Pseudonocardia</taxon>
    </lineage>
</organism>
<dbReference type="PANTHER" id="PTHR40392">
    <property type="entry name" value="2-PHOSPHO-L-LACTATE GUANYLYLTRANSFERASE"/>
    <property type="match status" value="1"/>
</dbReference>
<dbReference type="InterPro" id="IPR002835">
    <property type="entry name" value="CofC"/>
</dbReference>
<comment type="pathway">
    <text evidence="5">Cofactor biosynthesis; coenzyme F420 biosynthesis.</text>
</comment>
<feature type="binding site" evidence="5">
    <location>
        <position position="191"/>
    </location>
    <ligand>
        <name>phosphoenolpyruvate</name>
        <dbReference type="ChEBI" id="CHEBI:58702"/>
    </ligand>
</feature>
<keyword evidence="1 5" id="KW-0808">Transferase</keyword>
<dbReference type="OrthoDB" id="9151145at2"/>
<dbReference type="EMBL" id="BJVJ01000035">
    <property type="protein sequence ID" value="GEL24541.1"/>
    <property type="molecule type" value="Genomic_DNA"/>
</dbReference>